<dbReference type="Proteomes" id="UP000805193">
    <property type="component" value="Unassembled WGS sequence"/>
</dbReference>
<keyword evidence="2" id="KW-1185">Reference proteome</keyword>
<reference evidence="1 2" key="1">
    <citation type="journal article" date="2020" name="Cell">
        <title>Large-Scale Comparative Analyses of Tick Genomes Elucidate Their Genetic Diversity and Vector Capacities.</title>
        <authorList>
            <consortium name="Tick Genome and Microbiome Consortium (TIGMIC)"/>
            <person name="Jia N."/>
            <person name="Wang J."/>
            <person name="Shi W."/>
            <person name="Du L."/>
            <person name="Sun Y."/>
            <person name="Zhan W."/>
            <person name="Jiang J.F."/>
            <person name="Wang Q."/>
            <person name="Zhang B."/>
            <person name="Ji P."/>
            <person name="Bell-Sakyi L."/>
            <person name="Cui X.M."/>
            <person name="Yuan T.T."/>
            <person name="Jiang B.G."/>
            <person name="Yang W.F."/>
            <person name="Lam T.T."/>
            <person name="Chang Q.C."/>
            <person name="Ding S.J."/>
            <person name="Wang X.J."/>
            <person name="Zhu J.G."/>
            <person name="Ruan X.D."/>
            <person name="Zhao L."/>
            <person name="Wei J.T."/>
            <person name="Ye R.Z."/>
            <person name="Que T.C."/>
            <person name="Du C.H."/>
            <person name="Zhou Y.H."/>
            <person name="Cheng J.X."/>
            <person name="Dai P.F."/>
            <person name="Guo W.B."/>
            <person name="Han X.H."/>
            <person name="Huang E.J."/>
            <person name="Li L.F."/>
            <person name="Wei W."/>
            <person name="Gao Y.C."/>
            <person name="Liu J.Z."/>
            <person name="Shao H.Z."/>
            <person name="Wang X."/>
            <person name="Wang C.C."/>
            <person name="Yang T.C."/>
            <person name="Huo Q.B."/>
            <person name="Li W."/>
            <person name="Chen H.Y."/>
            <person name="Chen S.E."/>
            <person name="Zhou L.G."/>
            <person name="Ni X.B."/>
            <person name="Tian J.H."/>
            <person name="Sheng Y."/>
            <person name="Liu T."/>
            <person name="Pan Y.S."/>
            <person name="Xia L.Y."/>
            <person name="Li J."/>
            <person name="Zhao F."/>
            <person name="Cao W.C."/>
        </authorList>
    </citation>
    <scope>NUCLEOTIDE SEQUENCE [LARGE SCALE GENOMIC DNA]</scope>
    <source>
        <strain evidence="1">Iper-2018</strain>
    </source>
</reference>
<gene>
    <name evidence="1" type="ORF">HPB47_016115</name>
</gene>
<accession>A0AC60QSK8</accession>
<proteinExistence type="predicted"/>
<evidence type="ECO:0000313" key="2">
    <source>
        <dbReference type="Proteomes" id="UP000805193"/>
    </source>
</evidence>
<sequence length="125" mass="14187">MLRKNAAAQRYQGKRAPPGSPWPAPQAWKTSPLQRTLDPESFILTSDAAEECDVVSKALARYHKLVFVNRPMSVDNETLKNLLPALRVQVDKYKEEHCLYPQHKDDESCAFTLLLVFSLGFRNTA</sequence>
<protein>
    <submittedName>
        <fullName evidence="1">Uncharacterized protein</fullName>
    </submittedName>
</protein>
<name>A0AC60QSK8_IXOPE</name>
<organism evidence="1 2">
    <name type="scientific">Ixodes persulcatus</name>
    <name type="common">Taiga tick</name>
    <dbReference type="NCBI Taxonomy" id="34615"/>
    <lineage>
        <taxon>Eukaryota</taxon>
        <taxon>Metazoa</taxon>
        <taxon>Ecdysozoa</taxon>
        <taxon>Arthropoda</taxon>
        <taxon>Chelicerata</taxon>
        <taxon>Arachnida</taxon>
        <taxon>Acari</taxon>
        <taxon>Parasitiformes</taxon>
        <taxon>Ixodida</taxon>
        <taxon>Ixodoidea</taxon>
        <taxon>Ixodidae</taxon>
        <taxon>Ixodinae</taxon>
        <taxon>Ixodes</taxon>
    </lineage>
</organism>
<evidence type="ECO:0000313" key="1">
    <source>
        <dbReference type="EMBL" id="KAG0440908.1"/>
    </source>
</evidence>
<comment type="caution">
    <text evidence="1">The sequence shown here is derived from an EMBL/GenBank/DDBJ whole genome shotgun (WGS) entry which is preliminary data.</text>
</comment>
<dbReference type="EMBL" id="JABSTQ010004832">
    <property type="protein sequence ID" value="KAG0440908.1"/>
    <property type="molecule type" value="Genomic_DNA"/>
</dbReference>